<dbReference type="EC" id="1.3.99.41" evidence="8"/>
<comment type="catalytic activity">
    <reaction evidence="6">
        <text>3-(methylsulfanyl)propanoyl-CoA + oxidized [electron-transfer flavoprotein] + H(+) = 3-(methylsulfanyl)acryloyl-CoA + reduced [electron-transfer flavoprotein]</text>
        <dbReference type="Rhea" id="RHEA:52612"/>
        <dbReference type="Rhea" id="RHEA-COMP:10685"/>
        <dbReference type="Rhea" id="RHEA-COMP:10686"/>
        <dbReference type="ChEBI" id="CHEBI:15378"/>
        <dbReference type="ChEBI" id="CHEBI:57692"/>
        <dbReference type="ChEBI" id="CHEBI:58307"/>
        <dbReference type="ChEBI" id="CHEBI:82815"/>
        <dbReference type="ChEBI" id="CHEBI:84994"/>
        <dbReference type="EC" id="1.3.99.41"/>
    </reaction>
    <physiologicalReaction direction="left-to-right" evidence="6">
        <dbReference type="Rhea" id="RHEA:52613"/>
    </physiologicalReaction>
</comment>
<evidence type="ECO:0000256" key="6">
    <source>
        <dbReference type="ARBA" id="ARBA00051388"/>
    </source>
</evidence>
<dbReference type="Gene3D" id="1.20.140.10">
    <property type="entry name" value="Butyryl-CoA Dehydrogenase, subunit A, domain 3"/>
    <property type="match status" value="1"/>
</dbReference>
<dbReference type="InterPro" id="IPR025878">
    <property type="entry name" value="Acyl-CoA_dh-like_C_dom"/>
</dbReference>
<dbReference type="Gene3D" id="1.10.540.10">
    <property type="entry name" value="Acyl-CoA dehydrogenase/oxidase, N-terminal domain"/>
    <property type="match status" value="1"/>
</dbReference>
<reference evidence="15 16" key="1">
    <citation type="submission" date="2020-08" db="EMBL/GenBank/DDBJ databases">
        <title>Genome sequencing of Purple Non-Sulfur Bacteria from various extreme environments.</title>
        <authorList>
            <person name="Mayer M."/>
        </authorList>
    </citation>
    <scope>NUCLEOTIDE SEQUENCE [LARGE SCALE GENOMIC DNA]</scope>
    <source>
        <strain evidence="15 16">JA135</strain>
    </source>
</reference>
<dbReference type="InterPro" id="IPR009075">
    <property type="entry name" value="AcylCo_DH/oxidase_C"/>
</dbReference>
<comment type="similarity">
    <text evidence="2 10">Belongs to the acyl-CoA dehydrogenase family.</text>
</comment>
<dbReference type="EMBL" id="JACIGI010000032">
    <property type="protein sequence ID" value="MBB4287286.1"/>
    <property type="molecule type" value="Genomic_DNA"/>
</dbReference>
<evidence type="ECO:0000256" key="9">
    <source>
        <dbReference type="ARBA" id="ARBA00069043"/>
    </source>
</evidence>
<dbReference type="Pfam" id="PF02771">
    <property type="entry name" value="Acyl-CoA_dh_N"/>
    <property type="match status" value="1"/>
</dbReference>
<dbReference type="InterPro" id="IPR036250">
    <property type="entry name" value="AcylCo_DH-like_C"/>
</dbReference>
<dbReference type="AlphaFoldDB" id="A0A7W6S1N9"/>
<dbReference type="Pfam" id="PF02770">
    <property type="entry name" value="Acyl-CoA_dh_M"/>
    <property type="match status" value="1"/>
</dbReference>
<evidence type="ECO:0000256" key="3">
    <source>
        <dbReference type="ARBA" id="ARBA00022630"/>
    </source>
</evidence>
<evidence type="ECO:0000256" key="8">
    <source>
        <dbReference type="ARBA" id="ARBA00066694"/>
    </source>
</evidence>
<comment type="caution">
    <text evidence="15">The sequence shown here is derived from an EMBL/GenBank/DDBJ whole genome shotgun (WGS) entry which is preliminary data.</text>
</comment>
<evidence type="ECO:0000259" key="14">
    <source>
        <dbReference type="Pfam" id="PF12806"/>
    </source>
</evidence>
<feature type="domain" description="Acyl-CoA dehydrogenase/oxidase C-terminal" evidence="11">
    <location>
        <begin position="288"/>
        <end position="453"/>
    </location>
</feature>
<evidence type="ECO:0000256" key="1">
    <source>
        <dbReference type="ARBA" id="ARBA00001974"/>
    </source>
</evidence>
<protein>
    <recommendedName>
        <fullName evidence="9">3-methylmercaptopropionyl-CoA dehydrogenase</fullName>
        <ecNumber evidence="8">1.3.99.41</ecNumber>
    </recommendedName>
</protein>
<dbReference type="InterPro" id="IPR013786">
    <property type="entry name" value="AcylCoA_DH/ox_N"/>
</dbReference>
<gene>
    <name evidence="15" type="ORF">GGD88_003032</name>
</gene>
<keyword evidence="16" id="KW-1185">Reference proteome</keyword>
<dbReference type="Gene3D" id="2.40.110.10">
    <property type="entry name" value="Butyryl-CoA Dehydrogenase, subunit A, domain 2"/>
    <property type="match status" value="1"/>
</dbReference>
<dbReference type="Proteomes" id="UP000555728">
    <property type="component" value="Unassembled WGS sequence"/>
</dbReference>
<accession>A0A7W6S1N9</accession>
<dbReference type="InterPro" id="IPR046373">
    <property type="entry name" value="Acyl-CoA_Oxase/DH_mid-dom_sf"/>
</dbReference>
<dbReference type="InterPro" id="IPR037069">
    <property type="entry name" value="AcylCoA_DH/ox_N_sf"/>
</dbReference>
<dbReference type="SUPFAM" id="SSF47203">
    <property type="entry name" value="Acyl-CoA dehydrogenase C-terminal domain-like"/>
    <property type="match status" value="1"/>
</dbReference>
<feature type="domain" description="Acyl-CoA oxidase/dehydrogenase middle" evidence="12">
    <location>
        <begin position="162"/>
        <end position="268"/>
    </location>
</feature>
<keyword evidence="5 10" id="KW-0560">Oxidoreductase</keyword>
<evidence type="ECO:0000256" key="2">
    <source>
        <dbReference type="ARBA" id="ARBA00009347"/>
    </source>
</evidence>
<evidence type="ECO:0000313" key="15">
    <source>
        <dbReference type="EMBL" id="MBB4287286.1"/>
    </source>
</evidence>
<evidence type="ECO:0000259" key="11">
    <source>
        <dbReference type="Pfam" id="PF00441"/>
    </source>
</evidence>
<dbReference type="PANTHER" id="PTHR42803:SF1">
    <property type="entry name" value="BROAD-SPECIFICITY LINEAR ACYL-COA DEHYDROGENASE FADE5"/>
    <property type="match status" value="1"/>
</dbReference>
<dbReference type="SUPFAM" id="SSF56645">
    <property type="entry name" value="Acyl-CoA dehydrogenase NM domain-like"/>
    <property type="match status" value="1"/>
</dbReference>
<dbReference type="GO" id="GO:0016627">
    <property type="term" value="F:oxidoreductase activity, acting on the CH-CH group of donors"/>
    <property type="evidence" value="ECO:0007669"/>
    <property type="project" value="InterPro"/>
</dbReference>
<dbReference type="InterPro" id="IPR006091">
    <property type="entry name" value="Acyl-CoA_Oxase/DH_mid-dom"/>
</dbReference>
<keyword evidence="3 10" id="KW-0285">Flavoprotein</keyword>
<comment type="function">
    <text evidence="7">Involved in the assimilation of dimethylsulphoniopropionate (DMSP), an important compound in the fixation of carbon in marine phytoplankton, by mediating the conversion of 3-(methylthio)propanoyl-CoA (MMPA-CoA) to 3-(methylthio)acryloyl-CoA (MTA-CoA).</text>
</comment>
<proteinExistence type="inferred from homology"/>
<dbReference type="GO" id="GO:0050660">
    <property type="term" value="F:flavin adenine dinucleotide binding"/>
    <property type="evidence" value="ECO:0007669"/>
    <property type="project" value="InterPro"/>
</dbReference>
<dbReference type="RefSeq" id="WP_184436876.1">
    <property type="nucleotide sequence ID" value="NZ_JACIGI010000032.1"/>
</dbReference>
<evidence type="ECO:0000259" key="12">
    <source>
        <dbReference type="Pfam" id="PF02770"/>
    </source>
</evidence>
<dbReference type="Pfam" id="PF00441">
    <property type="entry name" value="Acyl-CoA_dh_1"/>
    <property type="match status" value="1"/>
</dbReference>
<sequence>MTTYAAPLEDMQFALDLAGLPEIAELPRYAEATPDLIAAVLDEAGKFGAGVLAPINAVGDQQGCRLEPDGTVRMPDGAVEAYAQFLEAGWNSLPFDPDYGGQGLPGVVGVAVAEIWHAANMAWSIGPLLTTGTIEALSVHGTDHQKEVYLPKLVSGEWTGTMNLTESQAGSDLAQLRCKAEPAPDLGEDRYRIHGQKVFISHGDHDLTENICHLVLARLPDAPPGVKGISLFLVPKRLVAADGSLGDANDVKAVSLEHKLGIHGSPTAVMAYGDDGGAVATLIGAPHQGLACMFTMMNNARLNVGLQGVGIAERAYQQAVAFACDRVQGVDVTDPATGRATIVHHPDVRRMLMDMRARTEAARLLTYYAAARMDLAKAQPDESVRAAAQARADVLTPVVKGWCTEVGFAVSDMGVQVHGGTGYIEETGAAQHLRDARVARIYEGTNGIQAIDLVSRKVLRDKGAAVRALVADMRATHDALTGAPADVAAMAPAFAAALDDLEATTTWVLDHASPLDAQGAATPYASLFGIAAGGWLMMRAALDARRRLDAGTGNPAQWQAKLGTARYFADAVMPFTRAHRAAALAGPDSLMALEEDWF</sequence>
<dbReference type="PANTHER" id="PTHR42803">
    <property type="entry name" value="ACYL-COA DEHYDROGENASE"/>
    <property type="match status" value="1"/>
</dbReference>
<keyword evidence="4 10" id="KW-0274">FAD</keyword>
<dbReference type="InterPro" id="IPR009100">
    <property type="entry name" value="AcylCoA_DH/oxidase_NM_dom_sf"/>
</dbReference>
<organism evidence="15 16">
    <name type="scientific">Roseospira goensis</name>
    <dbReference type="NCBI Taxonomy" id="391922"/>
    <lineage>
        <taxon>Bacteria</taxon>
        <taxon>Pseudomonadati</taxon>
        <taxon>Pseudomonadota</taxon>
        <taxon>Alphaproteobacteria</taxon>
        <taxon>Rhodospirillales</taxon>
        <taxon>Rhodospirillaceae</taxon>
        <taxon>Roseospira</taxon>
    </lineage>
</organism>
<evidence type="ECO:0000313" key="16">
    <source>
        <dbReference type="Proteomes" id="UP000555728"/>
    </source>
</evidence>
<comment type="cofactor">
    <cofactor evidence="1 10">
        <name>FAD</name>
        <dbReference type="ChEBI" id="CHEBI:57692"/>
    </cofactor>
</comment>
<name>A0A7W6S1N9_9PROT</name>
<evidence type="ECO:0000256" key="4">
    <source>
        <dbReference type="ARBA" id="ARBA00022827"/>
    </source>
</evidence>
<evidence type="ECO:0000256" key="7">
    <source>
        <dbReference type="ARBA" id="ARBA00058683"/>
    </source>
</evidence>
<feature type="domain" description="Acyl-CoA dehydrogenase/oxidase N-terminal" evidence="13">
    <location>
        <begin position="79"/>
        <end position="157"/>
    </location>
</feature>
<dbReference type="InterPro" id="IPR052166">
    <property type="entry name" value="Diverse_Acyl-CoA_DH"/>
</dbReference>
<evidence type="ECO:0000256" key="5">
    <source>
        <dbReference type="ARBA" id="ARBA00023002"/>
    </source>
</evidence>
<dbReference type="Pfam" id="PF12806">
    <property type="entry name" value="Acyl-CoA_dh_C"/>
    <property type="match status" value="1"/>
</dbReference>
<evidence type="ECO:0000259" key="13">
    <source>
        <dbReference type="Pfam" id="PF02771"/>
    </source>
</evidence>
<evidence type="ECO:0000256" key="10">
    <source>
        <dbReference type="RuleBase" id="RU362125"/>
    </source>
</evidence>
<feature type="domain" description="Acetyl-CoA dehydrogenase-like C-terminal" evidence="14">
    <location>
        <begin position="470"/>
        <end position="593"/>
    </location>
</feature>
<dbReference type="FunFam" id="2.40.110.10:FF:000031">
    <property type="entry name" value="Acyl-CoA dehydrogenase, putative"/>
    <property type="match status" value="1"/>
</dbReference>